<organism evidence="3 4">
    <name type="scientific">Humibacter ginsenosidimutans</name>
    <dbReference type="NCBI Taxonomy" id="2599293"/>
    <lineage>
        <taxon>Bacteria</taxon>
        <taxon>Bacillati</taxon>
        <taxon>Actinomycetota</taxon>
        <taxon>Actinomycetes</taxon>
        <taxon>Micrococcales</taxon>
        <taxon>Microbacteriaceae</taxon>
        <taxon>Humibacter</taxon>
    </lineage>
</organism>
<name>A0A5B8M775_9MICO</name>
<feature type="transmembrane region" description="Helical" evidence="2">
    <location>
        <begin position="106"/>
        <end position="129"/>
    </location>
</feature>
<keyword evidence="4" id="KW-1185">Reference proteome</keyword>
<evidence type="ECO:0000256" key="1">
    <source>
        <dbReference type="SAM" id="MobiDB-lite"/>
    </source>
</evidence>
<evidence type="ECO:0000313" key="4">
    <source>
        <dbReference type="Proteomes" id="UP000320216"/>
    </source>
</evidence>
<keyword evidence="2" id="KW-0812">Transmembrane</keyword>
<dbReference type="KEGG" id="huw:FPZ11_00230"/>
<gene>
    <name evidence="3" type="ORF">FPZ11_00230</name>
</gene>
<evidence type="ECO:0000256" key="2">
    <source>
        <dbReference type="SAM" id="Phobius"/>
    </source>
</evidence>
<feature type="transmembrane region" description="Helical" evidence="2">
    <location>
        <begin position="65"/>
        <end position="86"/>
    </location>
</feature>
<reference evidence="3 4" key="1">
    <citation type="submission" date="2019-07" db="EMBL/GenBank/DDBJ databases">
        <title>Full genome sequence of Humibacter sp. WJ7-1.</title>
        <authorList>
            <person name="Im W.-T."/>
        </authorList>
    </citation>
    <scope>NUCLEOTIDE SEQUENCE [LARGE SCALE GENOMIC DNA]</scope>
    <source>
        <strain evidence="3 4">WJ7-1</strain>
    </source>
</reference>
<feature type="region of interest" description="Disordered" evidence="1">
    <location>
        <begin position="136"/>
        <end position="157"/>
    </location>
</feature>
<dbReference type="RefSeq" id="WP_146322582.1">
    <property type="nucleotide sequence ID" value="NZ_CP042305.1"/>
</dbReference>
<feature type="transmembrane region" description="Helical" evidence="2">
    <location>
        <begin position="33"/>
        <end position="58"/>
    </location>
</feature>
<dbReference type="Proteomes" id="UP000320216">
    <property type="component" value="Chromosome"/>
</dbReference>
<dbReference type="EMBL" id="CP042305">
    <property type="protein sequence ID" value="QDZ16578.1"/>
    <property type="molecule type" value="Genomic_DNA"/>
</dbReference>
<keyword evidence="2" id="KW-1133">Transmembrane helix</keyword>
<feature type="compositionally biased region" description="Low complexity" evidence="1">
    <location>
        <begin position="142"/>
        <end position="157"/>
    </location>
</feature>
<dbReference type="OrthoDB" id="25997at2"/>
<dbReference type="AlphaFoldDB" id="A0A5B8M775"/>
<proteinExistence type="predicted"/>
<protein>
    <recommendedName>
        <fullName evidence="5">Integral membrane protein</fullName>
    </recommendedName>
</protein>
<evidence type="ECO:0008006" key="5">
    <source>
        <dbReference type="Google" id="ProtNLM"/>
    </source>
</evidence>
<sequence length="157" mass="16131">MTGVGRVLVVVYGILALAAAGRSAFQIIDHFSAAPVAFSLSAFSALVYIVATIALIAPGRVWYRVAWTTISIELAGVLIIGTLSTFAPAALGLDAVDPFGQDSTVWSVYGAGYLFIPLVLPVLGMLWLAKHKPVDGPSTGEDVAGADAADGDAVGRA</sequence>
<accession>A0A5B8M775</accession>
<evidence type="ECO:0000313" key="3">
    <source>
        <dbReference type="EMBL" id="QDZ16578.1"/>
    </source>
</evidence>
<keyword evidence="2" id="KW-0472">Membrane</keyword>